<dbReference type="SUPFAM" id="SSF46689">
    <property type="entry name" value="Homeodomain-like"/>
    <property type="match status" value="2"/>
</dbReference>
<dbReference type="GO" id="GO:0043565">
    <property type="term" value="F:sequence-specific DNA binding"/>
    <property type="evidence" value="ECO:0007669"/>
    <property type="project" value="InterPro"/>
</dbReference>
<dbReference type="InterPro" id="IPR018062">
    <property type="entry name" value="HTH_AraC-typ_CS"/>
</dbReference>
<dbReference type="PROSITE" id="PS01124">
    <property type="entry name" value="HTH_ARAC_FAMILY_2"/>
    <property type="match status" value="1"/>
</dbReference>
<protein>
    <submittedName>
        <fullName evidence="5">Transcriptional regulator, AraC family</fullName>
    </submittedName>
</protein>
<dbReference type="Pfam" id="PF12833">
    <property type="entry name" value="HTH_18"/>
    <property type="match status" value="1"/>
</dbReference>
<dbReference type="AlphaFoldDB" id="B0T7L9"/>
<dbReference type="eggNOG" id="COG2207">
    <property type="taxonomic scope" value="Bacteria"/>
</dbReference>
<dbReference type="PANTHER" id="PTHR46796">
    <property type="entry name" value="HTH-TYPE TRANSCRIPTIONAL ACTIVATOR RHAS-RELATED"/>
    <property type="match status" value="1"/>
</dbReference>
<dbReference type="OrthoDB" id="7210843at2"/>
<dbReference type="GO" id="GO:0003700">
    <property type="term" value="F:DNA-binding transcription factor activity"/>
    <property type="evidence" value="ECO:0007669"/>
    <property type="project" value="InterPro"/>
</dbReference>
<accession>B0T7L9</accession>
<dbReference type="HOGENOM" id="CLU_000445_88_4_5"/>
<dbReference type="InterPro" id="IPR018060">
    <property type="entry name" value="HTH_AraC"/>
</dbReference>
<evidence type="ECO:0000259" key="4">
    <source>
        <dbReference type="PROSITE" id="PS01124"/>
    </source>
</evidence>
<evidence type="ECO:0000313" key="5">
    <source>
        <dbReference type="EMBL" id="ABZ69757.1"/>
    </source>
</evidence>
<dbReference type="PANTHER" id="PTHR46796:SF14">
    <property type="entry name" value="TRANSCRIPTIONAL REGULATORY PROTEIN"/>
    <property type="match status" value="1"/>
</dbReference>
<keyword evidence="1" id="KW-0805">Transcription regulation</keyword>
<evidence type="ECO:0000256" key="1">
    <source>
        <dbReference type="ARBA" id="ARBA00023015"/>
    </source>
</evidence>
<sequence>MIVRKHTERARCDAAGLFEAPATPGKHDVGVAEFQLPTPPVDLTPVAPRVDAVIVRLQLRDYPRQRYWEDGVAAAVCDVAAGQTLFHDLRRGPRLLLDQPYHALHFHIPRAAFDAIAVECNAAPIGDLDHQPGVAFHDSTIANLAASVRSDTREGSQRSQLFADHLTLAVATHVASRYGGMAPMSRSVRGGLAPWQTRRAKEILSANLDGGVSLAEVARQCGLSIGHFSRAFRQSLGTTPHQWLVQRRLDAAKDLIRSCRMPLSTVALSCGFADQSHLTRVFTREVGASPAAWRREVQQ</sequence>
<dbReference type="EMBL" id="CP000927">
    <property type="protein sequence ID" value="ABZ69757.1"/>
    <property type="molecule type" value="Genomic_DNA"/>
</dbReference>
<dbReference type="InterPro" id="IPR009057">
    <property type="entry name" value="Homeodomain-like_sf"/>
</dbReference>
<keyword evidence="3" id="KW-0804">Transcription</keyword>
<dbReference type="InterPro" id="IPR050204">
    <property type="entry name" value="AraC_XylS_family_regulators"/>
</dbReference>
<evidence type="ECO:0000256" key="3">
    <source>
        <dbReference type="ARBA" id="ARBA00023163"/>
    </source>
</evidence>
<evidence type="ECO:0000256" key="2">
    <source>
        <dbReference type="ARBA" id="ARBA00023125"/>
    </source>
</evidence>
<organism evidence="5">
    <name type="scientific">Caulobacter sp. (strain K31)</name>
    <dbReference type="NCBI Taxonomy" id="366602"/>
    <lineage>
        <taxon>Bacteria</taxon>
        <taxon>Pseudomonadati</taxon>
        <taxon>Pseudomonadota</taxon>
        <taxon>Alphaproteobacteria</taxon>
        <taxon>Caulobacterales</taxon>
        <taxon>Caulobacteraceae</taxon>
        <taxon>Caulobacter</taxon>
    </lineage>
</organism>
<reference evidence="5" key="1">
    <citation type="submission" date="2008-01" db="EMBL/GenBank/DDBJ databases">
        <title>Complete sequence of chromosome of Caulobacter sp. K31.</title>
        <authorList>
            <consortium name="US DOE Joint Genome Institute"/>
            <person name="Copeland A."/>
            <person name="Lucas S."/>
            <person name="Lapidus A."/>
            <person name="Barry K."/>
            <person name="Glavina del Rio T."/>
            <person name="Dalin E."/>
            <person name="Tice H."/>
            <person name="Pitluck S."/>
            <person name="Bruce D."/>
            <person name="Goodwin L."/>
            <person name="Thompson L.S."/>
            <person name="Brettin T."/>
            <person name="Detter J.C."/>
            <person name="Han C."/>
            <person name="Schmutz J."/>
            <person name="Larimer F."/>
            <person name="Land M."/>
            <person name="Hauser L."/>
            <person name="Kyrpides N."/>
            <person name="Kim E."/>
            <person name="Stephens C."/>
            <person name="Richardson P."/>
        </authorList>
    </citation>
    <scope>NUCLEOTIDE SEQUENCE [LARGE SCALE GENOMIC DNA]</scope>
    <source>
        <strain evidence="5">K31</strain>
    </source>
</reference>
<dbReference type="STRING" id="366602.Caul_0624"/>
<dbReference type="KEGG" id="cak:Caul_0624"/>
<name>B0T7L9_CAUSK</name>
<proteinExistence type="predicted"/>
<gene>
    <name evidence="5" type="ordered locus">Caul_0624</name>
</gene>
<feature type="domain" description="HTH araC/xylS-type" evidence="4">
    <location>
        <begin position="198"/>
        <end position="296"/>
    </location>
</feature>
<dbReference type="SMART" id="SM00342">
    <property type="entry name" value="HTH_ARAC"/>
    <property type="match status" value="1"/>
</dbReference>
<keyword evidence="2" id="KW-0238">DNA-binding</keyword>
<dbReference type="PROSITE" id="PS00041">
    <property type="entry name" value="HTH_ARAC_FAMILY_1"/>
    <property type="match status" value="1"/>
</dbReference>
<dbReference type="Gene3D" id="1.10.10.60">
    <property type="entry name" value="Homeodomain-like"/>
    <property type="match status" value="2"/>
</dbReference>